<keyword evidence="5 17" id="KW-1003">Cell membrane</keyword>
<comment type="catalytic activity">
    <reaction evidence="16 17">
        <text>di-trans,octa-cis-undecaprenyl diphosphate + H2O = di-trans,octa-cis-undecaprenyl phosphate + phosphate + H(+)</text>
        <dbReference type="Rhea" id="RHEA:28094"/>
        <dbReference type="ChEBI" id="CHEBI:15377"/>
        <dbReference type="ChEBI" id="CHEBI:15378"/>
        <dbReference type="ChEBI" id="CHEBI:43474"/>
        <dbReference type="ChEBI" id="CHEBI:58405"/>
        <dbReference type="ChEBI" id="CHEBI:60392"/>
        <dbReference type="EC" id="3.6.1.27"/>
    </reaction>
</comment>
<feature type="transmembrane region" description="Helical" evidence="17">
    <location>
        <begin position="258"/>
        <end position="277"/>
    </location>
</feature>
<keyword evidence="13 17" id="KW-0961">Cell wall biogenesis/degradation</keyword>
<keyword evidence="8 17" id="KW-0133">Cell shape</keyword>
<feature type="transmembrane region" description="Helical" evidence="17">
    <location>
        <begin position="189"/>
        <end position="206"/>
    </location>
</feature>
<dbReference type="Pfam" id="PF02673">
    <property type="entry name" value="BacA"/>
    <property type="match status" value="1"/>
</dbReference>
<evidence type="ECO:0000256" key="7">
    <source>
        <dbReference type="ARBA" id="ARBA00022801"/>
    </source>
</evidence>
<evidence type="ECO:0000256" key="13">
    <source>
        <dbReference type="ARBA" id="ARBA00023316"/>
    </source>
</evidence>
<evidence type="ECO:0000256" key="14">
    <source>
        <dbReference type="ARBA" id="ARBA00032707"/>
    </source>
</evidence>
<protein>
    <recommendedName>
        <fullName evidence="4 17">Undecaprenyl-diphosphatase</fullName>
        <ecNumber evidence="3 17">3.6.1.27</ecNumber>
    </recommendedName>
    <alternativeName>
        <fullName evidence="15 17">Bacitracin resistance protein</fullName>
    </alternativeName>
    <alternativeName>
        <fullName evidence="14 17">Undecaprenyl pyrophosphate phosphatase</fullName>
    </alternativeName>
</protein>
<name>A0ABQ1V7B6_9NOCA</name>
<keyword evidence="6 17" id="KW-0812">Transmembrane</keyword>
<feature type="transmembrane region" description="Helical" evidence="17">
    <location>
        <begin position="160"/>
        <end position="177"/>
    </location>
</feature>
<evidence type="ECO:0000256" key="12">
    <source>
        <dbReference type="ARBA" id="ARBA00023251"/>
    </source>
</evidence>
<feature type="transmembrane region" description="Helical" evidence="17">
    <location>
        <begin position="297"/>
        <end position="316"/>
    </location>
</feature>
<evidence type="ECO:0000313" key="19">
    <source>
        <dbReference type="Proteomes" id="UP000632454"/>
    </source>
</evidence>
<evidence type="ECO:0000256" key="11">
    <source>
        <dbReference type="ARBA" id="ARBA00023136"/>
    </source>
</evidence>
<dbReference type="NCBIfam" id="TIGR00753">
    <property type="entry name" value="undec_PP_bacA"/>
    <property type="match status" value="1"/>
</dbReference>
<keyword evidence="9 17" id="KW-0573">Peptidoglycan synthesis</keyword>
<dbReference type="Proteomes" id="UP000632454">
    <property type="component" value="Unassembled WGS sequence"/>
</dbReference>
<keyword evidence="19" id="KW-1185">Reference proteome</keyword>
<keyword evidence="12 17" id="KW-0046">Antibiotic resistance</keyword>
<organism evidence="18 19">
    <name type="scientific">Williamsia phyllosphaerae</name>
    <dbReference type="NCBI Taxonomy" id="885042"/>
    <lineage>
        <taxon>Bacteria</taxon>
        <taxon>Bacillati</taxon>
        <taxon>Actinomycetota</taxon>
        <taxon>Actinomycetes</taxon>
        <taxon>Mycobacteriales</taxon>
        <taxon>Nocardiaceae</taxon>
        <taxon>Williamsia</taxon>
    </lineage>
</organism>
<dbReference type="PANTHER" id="PTHR30622:SF4">
    <property type="entry name" value="UNDECAPRENYL-DIPHOSPHATASE"/>
    <property type="match status" value="1"/>
</dbReference>
<evidence type="ECO:0000256" key="4">
    <source>
        <dbReference type="ARBA" id="ARBA00021581"/>
    </source>
</evidence>
<comment type="subcellular location">
    <subcellularLocation>
        <location evidence="1 17">Cell membrane</location>
        <topology evidence="1 17">Multi-pass membrane protein</topology>
    </subcellularLocation>
</comment>
<evidence type="ECO:0000313" key="18">
    <source>
        <dbReference type="EMBL" id="GGF42358.1"/>
    </source>
</evidence>
<comment type="caution">
    <text evidence="18">The sequence shown here is derived from an EMBL/GenBank/DDBJ whole genome shotgun (WGS) entry which is preliminary data.</text>
</comment>
<evidence type="ECO:0000256" key="6">
    <source>
        <dbReference type="ARBA" id="ARBA00022692"/>
    </source>
</evidence>
<accession>A0ABQ1V7B6</accession>
<evidence type="ECO:0000256" key="10">
    <source>
        <dbReference type="ARBA" id="ARBA00022989"/>
    </source>
</evidence>
<evidence type="ECO:0000256" key="9">
    <source>
        <dbReference type="ARBA" id="ARBA00022984"/>
    </source>
</evidence>
<dbReference type="InterPro" id="IPR003824">
    <property type="entry name" value="UppP"/>
</dbReference>
<comment type="miscellaneous">
    <text evidence="17">Bacitracin is thought to be involved in the inhibition of peptidoglycan synthesis by sequestering undecaprenyl diphosphate, thereby reducing the pool of lipid carrier available.</text>
</comment>
<dbReference type="EC" id="3.6.1.27" evidence="3 17"/>
<evidence type="ECO:0000256" key="2">
    <source>
        <dbReference type="ARBA" id="ARBA00010621"/>
    </source>
</evidence>
<gene>
    <name evidence="17" type="primary">uppP</name>
    <name evidence="18" type="ORF">GCM10007298_42580</name>
</gene>
<dbReference type="HAMAP" id="MF_01006">
    <property type="entry name" value="Undec_diphosphatase"/>
    <property type="match status" value="1"/>
</dbReference>
<dbReference type="PANTHER" id="PTHR30622">
    <property type="entry name" value="UNDECAPRENYL-DIPHOSPHATASE"/>
    <property type="match status" value="1"/>
</dbReference>
<dbReference type="NCBIfam" id="NF001392">
    <property type="entry name" value="PRK00281.2-1"/>
    <property type="match status" value="1"/>
</dbReference>
<comment type="function">
    <text evidence="17">Catalyzes the dephosphorylation of undecaprenyl diphosphate (UPP). Confers resistance to bacitracin.</text>
</comment>
<dbReference type="EMBL" id="BMCS01000003">
    <property type="protein sequence ID" value="GGF42358.1"/>
    <property type="molecule type" value="Genomic_DNA"/>
</dbReference>
<evidence type="ECO:0000256" key="16">
    <source>
        <dbReference type="ARBA" id="ARBA00047594"/>
    </source>
</evidence>
<sequence length="350" mass="37335">MVGTFGLPDELLPQAPTVEITSALSATARAVEVRRGSTGMRSIVLHARTHIRSHPREGVPRPCPAVVSDAVTDAMTWTQTVVLGAVQGLTEFLPVSSSGHLRIVSGVFFGDDAGASFTAVTQLGTEAAVLIYFLRDIIRIVGAWFRGLFSADERGLDYRIGWYVIFATIPIGLLGFVFKDQIRTGARNLWLIATMLIVFSLVIFLAERYGTRKRPIEQLTLRDGVTMGLAQCLALVPGVSRSGATASAGLFLGLQREAAVRFSFLLAIPAVTASGLFSLPDAFSPSGEGLEASGVQLLVATLIAFVIGYASIAWLLRFVAKHSLNWFVGYRVVVGLIVLGLLAGGVVSAT</sequence>
<feature type="transmembrane region" description="Helical" evidence="17">
    <location>
        <begin position="328"/>
        <end position="349"/>
    </location>
</feature>
<proteinExistence type="inferred from homology"/>
<comment type="similarity">
    <text evidence="2 17">Belongs to the UppP family.</text>
</comment>
<evidence type="ECO:0000256" key="5">
    <source>
        <dbReference type="ARBA" id="ARBA00022475"/>
    </source>
</evidence>
<keyword evidence="11 17" id="KW-0472">Membrane</keyword>
<evidence type="ECO:0000256" key="3">
    <source>
        <dbReference type="ARBA" id="ARBA00012374"/>
    </source>
</evidence>
<reference evidence="19" key="1">
    <citation type="journal article" date="2019" name="Int. J. Syst. Evol. Microbiol.">
        <title>The Global Catalogue of Microorganisms (GCM) 10K type strain sequencing project: providing services to taxonomists for standard genome sequencing and annotation.</title>
        <authorList>
            <consortium name="The Broad Institute Genomics Platform"/>
            <consortium name="The Broad Institute Genome Sequencing Center for Infectious Disease"/>
            <person name="Wu L."/>
            <person name="Ma J."/>
        </authorList>
    </citation>
    <scope>NUCLEOTIDE SEQUENCE [LARGE SCALE GENOMIC DNA]</scope>
    <source>
        <strain evidence="19">CCM 7855</strain>
    </source>
</reference>
<evidence type="ECO:0000256" key="17">
    <source>
        <dbReference type="HAMAP-Rule" id="MF_01006"/>
    </source>
</evidence>
<evidence type="ECO:0000256" key="15">
    <source>
        <dbReference type="ARBA" id="ARBA00032932"/>
    </source>
</evidence>
<keyword evidence="10 17" id="KW-1133">Transmembrane helix</keyword>
<evidence type="ECO:0000256" key="1">
    <source>
        <dbReference type="ARBA" id="ARBA00004651"/>
    </source>
</evidence>
<keyword evidence="7 17" id="KW-0378">Hydrolase</keyword>
<evidence type="ECO:0000256" key="8">
    <source>
        <dbReference type="ARBA" id="ARBA00022960"/>
    </source>
</evidence>